<dbReference type="AlphaFoldDB" id="A0AA37HW02"/>
<keyword evidence="3 6" id="KW-0326">Glycosidase</keyword>
<evidence type="ECO:0000259" key="8">
    <source>
        <dbReference type="Pfam" id="PF17851"/>
    </source>
</evidence>
<protein>
    <submittedName>
        <fullName evidence="9">Glycoside hydrolase 43 family protein</fullName>
    </submittedName>
</protein>
<dbReference type="Pfam" id="PF17851">
    <property type="entry name" value="GH43_C2"/>
    <property type="match status" value="1"/>
</dbReference>
<dbReference type="PANTHER" id="PTHR42812:SF12">
    <property type="entry name" value="BETA-XYLOSIDASE-RELATED"/>
    <property type="match status" value="1"/>
</dbReference>
<sequence length="520" mass="58708">MFTMKRLSTFFVFVCCVLALFAQSKEFRNPIIPGFHPDPSICRVGSDFYLVNSSFNYFPGVPIFHSKDLIHWQQIGNVLDRESQLPLQGANSWTGIYAPTLRYYEGVYYMITTNIGHGGNFLVTAKNPQGPWSEPVWLEQQGIDPSLYFEHGKCYMVSNPDNTIMLCEIDAKTGKQLTPSRAIWHGDGGRYPEGPHIYKKDGYYYLLISEGGTELAHHLTIARSKNIAGPYESNPANPILTNCNMKGQLMQIQGTGHGDFVQAPDGSWWITFLAYRNMGGSYHHLGRETCIAPVKWDEGQWPIVYNLQPIDTLMQASLLPAVEWTKSTGKIVFSSGQLGPQWVYLQNPVWDNYQFVSGKLRLKGGWSSLTENNRPTFLGLRQEAERIVLETQVTPHGKTGFESGLTVYQINDGHYDLFVQAEKNGKYAVGLRYVVKNLPHNEIVFAHIDNPYNLKLRVRSGDNQYYFDYAEKGMHYKNVGQLSSTLLSTEVVGGFTGVTLGMYAQGSGYADFAYFDYVEQ</sequence>
<dbReference type="CDD" id="cd18617">
    <property type="entry name" value="GH43_XynB-like"/>
    <property type="match status" value="1"/>
</dbReference>
<feature type="domain" description="Beta-xylosidase C-terminal Concanavalin A-like" evidence="8">
    <location>
        <begin position="332"/>
        <end position="517"/>
    </location>
</feature>
<dbReference type="SUPFAM" id="SSF49899">
    <property type="entry name" value="Concanavalin A-like lectins/glucanases"/>
    <property type="match status" value="1"/>
</dbReference>
<feature type="active site" description="Proton donor" evidence="4">
    <location>
        <position position="193"/>
    </location>
</feature>
<feature type="chain" id="PRO_5041463452" evidence="7">
    <location>
        <begin position="25"/>
        <end position="520"/>
    </location>
</feature>
<comment type="similarity">
    <text evidence="1 6">Belongs to the glycosyl hydrolase 43 family.</text>
</comment>
<comment type="caution">
    <text evidence="9">The sequence shown here is derived from an EMBL/GenBank/DDBJ whole genome shotgun (WGS) entry which is preliminary data.</text>
</comment>
<evidence type="ECO:0000256" key="3">
    <source>
        <dbReference type="ARBA" id="ARBA00023295"/>
    </source>
</evidence>
<dbReference type="Proteomes" id="UP000887043">
    <property type="component" value="Unassembled WGS sequence"/>
</dbReference>
<accession>A0AA37HW02</accession>
<feature type="active site" description="Proton acceptor" evidence="4">
    <location>
        <position position="38"/>
    </location>
</feature>
<evidence type="ECO:0000256" key="4">
    <source>
        <dbReference type="PIRSR" id="PIRSR606710-1"/>
    </source>
</evidence>
<dbReference type="PANTHER" id="PTHR42812">
    <property type="entry name" value="BETA-XYLOSIDASE"/>
    <property type="match status" value="1"/>
</dbReference>
<dbReference type="Gene3D" id="2.115.10.20">
    <property type="entry name" value="Glycosyl hydrolase domain, family 43"/>
    <property type="match status" value="1"/>
</dbReference>
<proteinExistence type="inferred from homology"/>
<dbReference type="Gene3D" id="2.60.120.200">
    <property type="match status" value="1"/>
</dbReference>
<keyword evidence="7" id="KW-0732">Signal</keyword>
<evidence type="ECO:0000256" key="5">
    <source>
        <dbReference type="PIRSR" id="PIRSR606710-2"/>
    </source>
</evidence>
<evidence type="ECO:0000313" key="9">
    <source>
        <dbReference type="EMBL" id="GJG27511.1"/>
    </source>
</evidence>
<dbReference type="InterPro" id="IPR013320">
    <property type="entry name" value="ConA-like_dom_sf"/>
</dbReference>
<evidence type="ECO:0000256" key="6">
    <source>
        <dbReference type="RuleBase" id="RU361187"/>
    </source>
</evidence>
<dbReference type="InterPro" id="IPR041542">
    <property type="entry name" value="GH43_C2"/>
</dbReference>
<dbReference type="GO" id="GO:0004553">
    <property type="term" value="F:hydrolase activity, hydrolyzing O-glycosyl compounds"/>
    <property type="evidence" value="ECO:0007669"/>
    <property type="project" value="InterPro"/>
</dbReference>
<dbReference type="InterPro" id="IPR006710">
    <property type="entry name" value="Glyco_hydro_43"/>
</dbReference>
<reference evidence="9" key="1">
    <citation type="submission" date="2021-08" db="EMBL/GenBank/DDBJ databases">
        <title>Prevotella lacticifex sp. nov., isolated from rumen of cow.</title>
        <authorList>
            <person name="Shinkai T."/>
            <person name="Ikeyama N."/>
            <person name="Kumagai M."/>
            <person name="Ohmori H."/>
            <person name="Sakamoto M."/>
            <person name="Ohkuma M."/>
            <person name="Mitsumori M."/>
        </authorList>
    </citation>
    <scope>NUCLEOTIDE SEQUENCE</scope>
    <source>
        <strain evidence="9">DSM 11371</strain>
    </source>
</reference>
<evidence type="ECO:0000256" key="2">
    <source>
        <dbReference type="ARBA" id="ARBA00022801"/>
    </source>
</evidence>
<dbReference type="EMBL" id="BPTR01000001">
    <property type="protein sequence ID" value="GJG27511.1"/>
    <property type="molecule type" value="Genomic_DNA"/>
</dbReference>
<dbReference type="SUPFAM" id="SSF75005">
    <property type="entry name" value="Arabinanase/levansucrase/invertase"/>
    <property type="match status" value="1"/>
</dbReference>
<evidence type="ECO:0000313" key="10">
    <source>
        <dbReference type="Proteomes" id="UP000887043"/>
    </source>
</evidence>
<dbReference type="InterPro" id="IPR051795">
    <property type="entry name" value="Glycosyl_Hydrlase_43"/>
</dbReference>
<gene>
    <name evidence="9" type="ORF">PRRU23_12110</name>
</gene>
<dbReference type="Pfam" id="PF04616">
    <property type="entry name" value="Glyco_hydro_43"/>
    <property type="match status" value="1"/>
</dbReference>
<organism evidence="9 10">
    <name type="scientific">Segatella bryantii</name>
    <name type="common">Prevotella bryantii</name>
    <dbReference type="NCBI Taxonomy" id="77095"/>
    <lineage>
        <taxon>Bacteria</taxon>
        <taxon>Pseudomonadati</taxon>
        <taxon>Bacteroidota</taxon>
        <taxon>Bacteroidia</taxon>
        <taxon>Bacteroidales</taxon>
        <taxon>Prevotellaceae</taxon>
        <taxon>Segatella</taxon>
    </lineage>
</organism>
<dbReference type="InterPro" id="IPR023296">
    <property type="entry name" value="Glyco_hydro_beta-prop_sf"/>
</dbReference>
<name>A0AA37HW02_SEGBR</name>
<dbReference type="GO" id="GO:0005975">
    <property type="term" value="P:carbohydrate metabolic process"/>
    <property type="evidence" value="ECO:0007669"/>
    <property type="project" value="InterPro"/>
</dbReference>
<keyword evidence="2 6" id="KW-0378">Hydrolase</keyword>
<feature type="site" description="Important for catalytic activity, responsible for pKa modulation of the active site Glu and correct orientation of both the proton donor and substrate" evidence="5">
    <location>
        <position position="144"/>
    </location>
</feature>
<feature type="signal peptide" evidence="7">
    <location>
        <begin position="1"/>
        <end position="24"/>
    </location>
</feature>
<evidence type="ECO:0000256" key="1">
    <source>
        <dbReference type="ARBA" id="ARBA00009865"/>
    </source>
</evidence>
<evidence type="ECO:0000256" key="7">
    <source>
        <dbReference type="SAM" id="SignalP"/>
    </source>
</evidence>